<sequence length="172" mass="19259">MNEPIKELKTRTGLVIRIRAVTPDDAPVLSDLFHHLRKEDLRFRFLSAISEVGPEWISKMANADHDRVETFLAFDQASNMAVATAMLVRSDDGQRGEVAVSVHADYRNRGIGWELLSFVAEQARRRGMRRIESLESRANYDAIELERNMGFSVAPVPGDSTLALVSMDLGMA</sequence>
<name>A0ABV3PY59_9HYPH</name>
<dbReference type="PROSITE" id="PS51186">
    <property type="entry name" value="GNAT"/>
    <property type="match status" value="1"/>
</dbReference>
<keyword evidence="1" id="KW-0808">Transferase</keyword>
<dbReference type="Pfam" id="PF00583">
    <property type="entry name" value="Acetyltransf_1"/>
    <property type="match status" value="1"/>
</dbReference>
<protein>
    <submittedName>
        <fullName evidence="4">GNAT family N-acetyltransferase</fullName>
    </submittedName>
</protein>
<dbReference type="InterPro" id="IPR016181">
    <property type="entry name" value="Acyl_CoA_acyltransferase"/>
</dbReference>
<evidence type="ECO:0000256" key="1">
    <source>
        <dbReference type="ARBA" id="ARBA00022679"/>
    </source>
</evidence>
<dbReference type="SUPFAM" id="SSF55729">
    <property type="entry name" value="Acyl-CoA N-acyltransferases (Nat)"/>
    <property type="match status" value="1"/>
</dbReference>
<evidence type="ECO:0000256" key="2">
    <source>
        <dbReference type="ARBA" id="ARBA00023315"/>
    </source>
</evidence>
<dbReference type="Gene3D" id="3.40.630.30">
    <property type="match status" value="1"/>
</dbReference>
<dbReference type="RefSeq" id="WP_367626950.1">
    <property type="nucleotide sequence ID" value="NZ_JBFNQD010000030.1"/>
</dbReference>
<dbReference type="PANTHER" id="PTHR43877">
    <property type="entry name" value="AMINOALKYLPHOSPHONATE N-ACETYLTRANSFERASE-RELATED-RELATED"/>
    <property type="match status" value="1"/>
</dbReference>
<evidence type="ECO:0000313" key="4">
    <source>
        <dbReference type="EMBL" id="MEW9310570.1"/>
    </source>
</evidence>
<proteinExistence type="predicted"/>
<dbReference type="CDD" id="cd04301">
    <property type="entry name" value="NAT_SF"/>
    <property type="match status" value="1"/>
</dbReference>
<evidence type="ECO:0000313" key="5">
    <source>
        <dbReference type="Proteomes" id="UP001555786"/>
    </source>
</evidence>
<dbReference type="InterPro" id="IPR050832">
    <property type="entry name" value="Bact_Acetyltransf"/>
</dbReference>
<gene>
    <name evidence="4" type="ORF">ABXS05_33845</name>
</gene>
<dbReference type="Proteomes" id="UP001555786">
    <property type="component" value="Unassembled WGS sequence"/>
</dbReference>
<organism evidence="4 5">
    <name type="scientific">Labrys neptuniae</name>
    <dbReference type="NCBI Taxonomy" id="376174"/>
    <lineage>
        <taxon>Bacteria</taxon>
        <taxon>Pseudomonadati</taxon>
        <taxon>Pseudomonadota</taxon>
        <taxon>Alphaproteobacteria</taxon>
        <taxon>Hyphomicrobiales</taxon>
        <taxon>Xanthobacteraceae</taxon>
        <taxon>Labrys</taxon>
    </lineage>
</organism>
<dbReference type="InterPro" id="IPR000182">
    <property type="entry name" value="GNAT_dom"/>
</dbReference>
<accession>A0ABV3PY59</accession>
<evidence type="ECO:0000259" key="3">
    <source>
        <dbReference type="PROSITE" id="PS51186"/>
    </source>
</evidence>
<comment type="caution">
    <text evidence="4">The sequence shown here is derived from an EMBL/GenBank/DDBJ whole genome shotgun (WGS) entry which is preliminary data.</text>
</comment>
<dbReference type="EMBL" id="JBFNQD010000030">
    <property type="protein sequence ID" value="MEW9310570.1"/>
    <property type="molecule type" value="Genomic_DNA"/>
</dbReference>
<feature type="domain" description="N-acetyltransferase" evidence="3">
    <location>
        <begin position="16"/>
        <end position="172"/>
    </location>
</feature>
<keyword evidence="2" id="KW-0012">Acyltransferase</keyword>
<reference evidence="4 5" key="1">
    <citation type="submission" date="2024-07" db="EMBL/GenBank/DDBJ databases">
        <title>Description of Labrys sedimenti sp. nov., isolated from a diclofenac-degrading enrichment culture.</title>
        <authorList>
            <person name="Tancsics A."/>
            <person name="Csepanyi A."/>
        </authorList>
    </citation>
    <scope>NUCLEOTIDE SEQUENCE [LARGE SCALE GENOMIC DNA]</scope>
    <source>
        <strain evidence="4 5">LMG 23578</strain>
    </source>
</reference>
<keyword evidence="5" id="KW-1185">Reference proteome</keyword>